<gene>
    <name evidence="8" type="ORF">O0I10_006467</name>
</gene>
<dbReference type="EMBL" id="JARTCD010000028">
    <property type="protein sequence ID" value="KAJ8657939.1"/>
    <property type="molecule type" value="Genomic_DNA"/>
</dbReference>
<dbReference type="PANTHER" id="PTHR17920:SF3">
    <property type="entry name" value="TRANSMEMBRANE AND COILED-COIL DOMAIN-CONTAINING PROTEIN 4"/>
    <property type="match status" value="1"/>
</dbReference>
<feature type="region of interest" description="Disordered" evidence="6">
    <location>
        <begin position="1"/>
        <end position="35"/>
    </location>
</feature>
<feature type="compositionally biased region" description="Polar residues" evidence="6">
    <location>
        <begin position="1"/>
        <end position="11"/>
    </location>
</feature>
<dbReference type="GO" id="GO:0016020">
    <property type="term" value="C:membrane"/>
    <property type="evidence" value="ECO:0007669"/>
    <property type="project" value="UniProtKB-SubCell"/>
</dbReference>
<feature type="transmembrane region" description="Helical" evidence="7">
    <location>
        <begin position="446"/>
        <end position="467"/>
    </location>
</feature>
<evidence type="ECO:0000256" key="4">
    <source>
        <dbReference type="ARBA" id="ARBA00022989"/>
    </source>
</evidence>
<comment type="similarity">
    <text evidence="2">Belongs to the TMCO4 family.</text>
</comment>
<proteinExistence type="inferred from homology"/>
<dbReference type="InterPro" id="IPR007941">
    <property type="entry name" value="DUF726"/>
</dbReference>
<evidence type="ECO:0008006" key="10">
    <source>
        <dbReference type="Google" id="ProtNLM"/>
    </source>
</evidence>
<keyword evidence="4 7" id="KW-1133">Transmembrane helix</keyword>
<organism evidence="8 9">
    <name type="scientific">Lichtheimia ornata</name>
    <dbReference type="NCBI Taxonomy" id="688661"/>
    <lineage>
        <taxon>Eukaryota</taxon>
        <taxon>Fungi</taxon>
        <taxon>Fungi incertae sedis</taxon>
        <taxon>Mucoromycota</taxon>
        <taxon>Mucoromycotina</taxon>
        <taxon>Mucoromycetes</taxon>
        <taxon>Mucorales</taxon>
        <taxon>Lichtheimiaceae</taxon>
        <taxon>Lichtheimia</taxon>
    </lineage>
</organism>
<protein>
    <recommendedName>
        <fullName evidence="10">DUF726-domain-containing protein</fullName>
    </recommendedName>
</protein>
<feature type="compositionally biased region" description="Basic and acidic residues" evidence="6">
    <location>
        <begin position="25"/>
        <end position="35"/>
    </location>
</feature>
<dbReference type="RefSeq" id="XP_058342852.1">
    <property type="nucleotide sequence ID" value="XM_058486495.1"/>
</dbReference>
<dbReference type="Pfam" id="PF05277">
    <property type="entry name" value="DUF726"/>
    <property type="match status" value="1"/>
</dbReference>
<comment type="caution">
    <text evidence="8">The sequence shown here is derived from an EMBL/GenBank/DDBJ whole genome shotgun (WGS) entry which is preliminary data.</text>
</comment>
<dbReference type="InterPro" id="IPR029058">
    <property type="entry name" value="AB_hydrolase_fold"/>
</dbReference>
<dbReference type="PANTHER" id="PTHR17920">
    <property type="entry name" value="TRANSMEMBRANE AND COILED-COIL DOMAIN-CONTAINING PROTEIN 4 TMCO4"/>
    <property type="match status" value="1"/>
</dbReference>
<feature type="compositionally biased region" description="Polar residues" evidence="6">
    <location>
        <begin position="863"/>
        <end position="884"/>
    </location>
</feature>
<evidence type="ECO:0000256" key="3">
    <source>
        <dbReference type="ARBA" id="ARBA00022692"/>
    </source>
</evidence>
<comment type="subcellular location">
    <subcellularLocation>
        <location evidence="1">Membrane</location>
        <topology evidence="1">Multi-pass membrane protein</topology>
    </subcellularLocation>
</comment>
<feature type="compositionally biased region" description="Polar residues" evidence="6">
    <location>
        <begin position="952"/>
        <end position="961"/>
    </location>
</feature>
<keyword evidence="9" id="KW-1185">Reference proteome</keyword>
<feature type="compositionally biased region" description="Basic and acidic residues" evidence="6">
    <location>
        <begin position="92"/>
        <end position="112"/>
    </location>
</feature>
<dbReference type="GeneID" id="83213878"/>
<sequence>MTISQATASSSPKRHGPHYDTNSSFKDDPLLLVDDRGLSSSSSLLSIAKQQHHPFHHGSAAADNQPTVLDTKDESSPPPSVQANGITMAKQQQHDDNENERHQQQASIQDKDNSIVLPASRHATDTTMTAPYNTQINPSPCSPQLTTTTTWKNTALLQEDDDEDEEEQEATRLVSPIQKTTRDVFTEAQKVAFVGLCAVTSLEIVHSFHGNEYAYARMSADNWQRKLMRDIYKHMDVSSTEIGMIEDLFKHGIQAADLVLQFMAQGETTTVQVHQLDDDDDDSTFTNDDGSSSSSTTSLSFFTPPLSPSTSSSAAATTTTPSMDDDDDPTTTPTTHDTVELDLRWTVMCSLLLLFLNAENFDARTRVFLSRTASYLQLDWRETLMMEQWISDQFIGQQQQCCEDDDDDDKPVTMTTTTTANDFFALPVANVKEKRYRNRERRMHRYAMIGLATVGGGLILGVSAGLMSPLIAGGIGTLLSTVGVSGAGSFFGSTAGIAMITGSMTSIGGAKSMKRRMKTINTFEFQPVATNGHPSCIITVSGWLPKKCDRNSAAALPFSTLDPLLGDHYALHWEPEMLQDLGSAFKIFATEVVAFSIQQALTHTIMGALLAGLAWPLALTKLGYLVDNPWHNGLDRARLAGLILADSLMNRNLGARPVTLVGYSLGARVIFYCLLELARVNAHGLVDNVALFGTPVSASQSQWEACISVVAGRFVNGYSKNDWLLGFLFRASTAGLNNVAGLRPLKSTAAAQKDKERVLNIDCTDILKGHLSYRTCMPKLLKRAGFLVTSEELPDRVKASEEEENNSDHVVLDLSGAKELEHFKPSTKTNRHSFVSSLSSGRASIQYPPPKTQCTPHPLSLQKRPNSIIASTTPSLSFGQSSPSLDDVDPTTPAFDADTILADIMAEAALASKSPGKYSSLSMGRASISLESSSTTQDNNDDDYHRRHSWPVSLNNTNSVVLSPRSK</sequence>
<evidence type="ECO:0000256" key="5">
    <source>
        <dbReference type="ARBA" id="ARBA00023136"/>
    </source>
</evidence>
<name>A0AAD7V249_9FUNG</name>
<feature type="region of interest" description="Disordered" evidence="6">
    <location>
        <begin position="840"/>
        <end position="891"/>
    </location>
</feature>
<feature type="compositionally biased region" description="Polar residues" evidence="6">
    <location>
        <begin position="81"/>
        <end position="91"/>
    </location>
</feature>
<dbReference type="Proteomes" id="UP001234581">
    <property type="component" value="Unassembled WGS sequence"/>
</dbReference>
<reference evidence="8 9" key="1">
    <citation type="submission" date="2023-03" db="EMBL/GenBank/DDBJ databases">
        <title>Genome sequence of Lichtheimia ornata CBS 291.66.</title>
        <authorList>
            <person name="Mohabir J.T."/>
            <person name="Shea T.P."/>
            <person name="Kurbessoian T."/>
            <person name="Berby B."/>
            <person name="Fontaine J."/>
            <person name="Livny J."/>
            <person name="Gnirke A."/>
            <person name="Stajich J.E."/>
            <person name="Cuomo C.A."/>
        </authorList>
    </citation>
    <scope>NUCLEOTIDE SEQUENCE [LARGE SCALE GENOMIC DNA]</scope>
    <source>
        <strain evidence="8">CBS 291.66</strain>
    </source>
</reference>
<evidence type="ECO:0000313" key="9">
    <source>
        <dbReference type="Proteomes" id="UP001234581"/>
    </source>
</evidence>
<feature type="compositionally biased region" description="Low complexity" evidence="6">
    <location>
        <begin position="284"/>
        <end position="322"/>
    </location>
</feature>
<evidence type="ECO:0000256" key="6">
    <source>
        <dbReference type="SAM" id="MobiDB-lite"/>
    </source>
</evidence>
<feature type="region of interest" description="Disordered" evidence="6">
    <location>
        <begin position="51"/>
        <end position="112"/>
    </location>
</feature>
<keyword evidence="3 7" id="KW-0812">Transmembrane</keyword>
<accession>A0AAD7V249</accession>
<feature type="region of interest" description="Disordered" evidence="6">
    <location>
        <begin position="929"/>
        <end position="967"/>
    </location>
</feature>
<evidence type="ECO:0000256" key="7">
    <source>
        <dbReference type="SAM" id="Phobius"/>
    </source>
</evidence>
<dbReference type="SUPFAM" id="SSF53474">
    <property type="entry name" value="alpha/beta-Hydrolases"/>
    <property type="match status" value="1"/>
</dbReference>
<keyword evidence="5 7" id="KW-0472">Membrane</keyword>
<evidence type="ECO:0000256" key="1">
    <source>
        <dbReference type="ARBA" id="ARBA00004141"/>
    </source>
</evidence>
<evidence type="ECO:0000256" key="2">
    <source>
        <dbReference type="ARBA" id="ARBA00009824"/>
    </source>
</evidence>
<dbReference type="AlphaFoldDB" id="A0AAD7V249"/>
<feature type="transmembrane region" description="Helical" evidence="7">
    <location>
        <begin position="487"/>
        <end position="510"/>
    </location>
</feature>
<evidence type="ECO:0000313" key="8">
    <source>
        <dbReference type="EMBL" id="KAJ8657939.1"/>
    </source>
</evidence>
<feature type="region of interest" description="Disordered" evidence="6">
    <location>
        <begin position="276"/>
        <end position="336"/>
    </location>
</feature>